<evidence type="ECO:0000259" key="8">
    <source>
        <dbReference type="SMART" id="SM00965"/>
    </source>
</evidence>
<dbReference type="EMBL" id="JACHOC010000001">
    <property type="protein sequence ID" value="MBB4620342.1"/>
    <property type="molecule type" value="Genomic_DNA"/>
</dbReference>
<keyword evidence="2 7" id="KW-0813">Transport</keyword>
<dbReference type="Gene3D" id="2.40.170.20">
    <property type="entry name" value="TonB-dependent receptor, beta-barrel domain"/>
    <property type="match status" value="1"/>
</dbReference>
<dbReference type="InterPro" id="IPR037066">
    <property type="entry name" value="Plug_dom_sf"/>
</dbReference>
<evidence type="ECO:0000256" key="3">
    <source>
        <dbReference type="ARBA" id="ARBA00022452"/>
    </source>
</evidence>
<dbReference type="RefSeq" id="WP_183668392.1">
    <property type="nucleotide sequence ID" value="NZ_BMPB01000006.1"/>
</dbReference>
<dbReference type="InterPro" id="IPR008969">
    <property type="entry name" value="CarboxyPept-like_regulatory"/>
</dbReference>
<dbReference type="Pfam" id="PF07715">
    <property type="entry name" value="Plug"/>
    <property type="match status" value="1"/>
</dbReference>
<feature type="domain" description="Secretin/TonB short N-terminal" evidence="8">
    <location>
        <begin position="60"/>
        <end position="111"/>
    </location>
</feature>
<dbReference type="PROSITE" id="PS52016">
    <property type="entry name" value="TONB_DEPENDENT_REC_3"/>
    <property type="match status" value="1"/>
</dbReference>
<evidence type="ECO:0000313" key="10">
    <source>
        <dbReference type="Proteomes" id="UP000533637"/>
    </source>
</evidence>
<name>A0ABR6KFQ5_9BACT</name>
<evidence type="ECO:0000256" key="4">
    <source>
        <dbReference type="ARBA" id="ARBA00022692"/>
    </source>
</evidence>
<evidence type="ECO:0000256" key="1">
    <source>
        <dbReference type="ARBA" id="ARBA00004571"/>
    </source>
</evidence>
<dbReference type="Pfam" id="PF13715">
    <property type="entry name" value="CarbopepD_reg_2"/>
    <property type="match status" value="1"/>
</dbReference>
<sequence>MEIYLKTQRNKLNSLFRVSIMLFLFFFLQHSVTWGQIITFSGNNLTVKKAFAEIEQQTDMSVDYDESVLNIHKKVNVSTDNKSLDEILNLILKGTGCSYVIKNNHIVISAEAKEQDKNPGNILVITGTVTDEHGGPIIGANVMEKGTTNGCISDIDGNYSLNVKSNSVLQISYIGYITKEIAVNNQKVVNVRLIEDTQNLDEVVVVGYGVQKKVNLTGAVSVVKGEEMTKRPVTNATSMLQGQVPGLRVVNGSGQSGNNKVSLRVRGQGTYSDAGSDPLVLINGVPGDLSALDPNAIESISVLKDAASAAVYGARAANGVVLVTTKTGINKKTSISYSGNFAVYSPTRMLKVVTNSVDYMNLWNEAKTNSGISSGLYPQDIIDQYKNARPGDPEYPNYDWLGEHIHSAFSHNHNVAVSGGSEKMSYNVSMYYADENGTMDGHGYKKYNFTADLQSQITKWMKFGSYVGFMRGDRKRPYEGGVDGSFTSIFAQAPTYGPQRTDGLWVYKAYPWESNNKNVIALVGNDALRKNTSYDVNAQVWLTIDIAKGLSWHTKGAVRMIAEREKEWRPLVNLYNYHTGEYMNELDVGAKGLNSNDYHTFYTYLYSYLKYDVSTKDKNHNFGIQLGYSQETNDYDWLKGYRKDFPFPLTEIDAGSKELQEAEGNLEQWSLMGIFGRFNYNYRERYLFEANFRYDGSSRINPDDRWGIFPSFSAGWRLTEEQFMQELHWSWLNSMKIRASWGQLGNQNIGVYPYQAVMENEGNYTFDNSSLSTGYAQTKYANRNITWETTTVTDIGLEATVFNGLNVTFDWYKKSTKDILRNAQVTGSLGLEAPVINNGEMENKGFEVNVQYMNNIKGGFFKGLTYNAGFYFDRNRNKVTQFGSEEISGHYLRKEGLPYNSYYMLDCIGVFRDEEDVKNSPKQFNDNTLPGDLKYRDVNNDGVIDNDDRTVIDGRFPKFEYAVNLSANWKGFDVSVLMQGVEGKKHYVTDWGLQPFRQGSAPTIDYVKYRWTEDNPDNAKYPRMYFDNFGGSKNTRKNSYFLKNASYLRLKNITIGYTIPAELTRKLLVERIRVFFSGDNLATITNYPELDPEREDDGRFVAYPQNKICSFGINVQF</sequence>
<dbReference type="Pfam" id="PF07660">
    <property type="entry name" value="STN"/>
    <property type="match status" value="1"/>
</dbReference>
<evidence type="ECO:0000256" key="2">
    <source>
        <dbReference type="ARBA" id="ARBA00022448"/>
    </source>
</evidence>
<keyword evidence="5 7" id="KW-0472">Membrane</keyword>
<keyword evidence="3 7" id="KW-1134">Transmembrane beta strand</keyword>
<comment type="caution">
    <text evidence="9">The sequence shown here is derived from an EMBL/GenBank/DDBJ whole genome shotgun (WGS) entry which is preliminary data.</text>
</comment>
<accession>A0ABR6KFQ5</accession>
<evidence type="ECO:0000313" key="9">
    <source>
        <dbReference type="EMBL" id="MBB4620342.1"/>
    </source>
</evidence>
<dbReference type="NCBIfam" id="TIGR04056">
    <property type="entry name" value="OMP_RagA_SusC"/>
    <property type="match status" value="1"/>
</dbReference>
<dbReference type="InterPro" id="IPR023997">
    <property type="entry name" value="TonB-dep_OMP_SusC/RagA_CS"/>
</dbReference>
<dbReference type="InterPro" id="IPR012910">
    <property type="entry name" value="Plug_dom"/>
</dbReference>
<protein>
    <submittedName>
        <fullName evidence="9">TonB-linked SusC/RagA family outer membrane protein</fullName>
    </submittedName>
</protein>
<keyword evidence="6 7" id="KW-0998">Cell outer membrane</keyword>
<comment type="subcellular location">
    <subcellularLocation>
        <location evidence="1 7">Cell outer membrane</location>
        <topology evidence="1 7">Multi-pass membrane protein</topology>
    </subcellularLocation>
</comment>
<dbReference type="SUPFAM" id="SSF56935">
    <property type="entry name" value="Porins"/>
    <property type="match status" value="1"/>
</dbReference>
<proteinExistence type="inferred from homology"/>
<evidence type="ECO:0000256" key="6">
    <source>
        <dbReference type="ARBA" id="ARBA00023237"/>
    </source>
</evidence>
<dbReference type="InterPro" id="IPR023996">
    <property type="entry name" value="TonB-dep_OMP_SusC/RagA"/>
</dbReference>
<dbReference type="InterPro" id="IPR011662">
    <property type="entry name" value="Secretin/TonB_short_N"/>
</dbReference>
<evidence type="ECO:0000256" key="7">
    <source>
        <dbReference type="PROSITE-ProRule" id="PRU01360"/>
    </source>
</evidence>
<dbReference type="SUPFAM" id="SSF49464">
    <property type="entry name" value="Carboxypeptidase regulatory domain-like"/>
    <property type="match status" value="1"/>
</dbReference>
<dbReference type="Proteomes" id="UP000533637">
    <property type="component" value="Unassembled WGS sequence"/>
</dbReference>
<gene>
    <name evidence="9" type="ORF">GGQ57_000216</name>
</gene>
<dbReference type="SMART" id="SM00965">
    <property type="entry name" value="STN"/>
    <property type="match status" value="1"/>
</dbReference>
<dbReference type="NCBIfam" id="TIGR04057">
    <property type="entry name" value="SusC_RagA_signa"/>
    <property type="match status" value="1"/>
</dbReference>
<comment type="similarity">
    <text evidence="7">Belongs to the TonB-dependent receptor family.</text>
</comment>
<reference evidence="9 10" key="1">
    <citation type="submission" date="2020-08" db="EMBL/GenBank/DDBJ databases">
        <title>Genomic Encyclopedia of Type Strains, Phase IV (KMG-IV): sequencing the most valuable type-strain genomes for metagenomic binning, comparative biology and taxonomic classification.</title>
        <authorList>
            <person name="Goeker M."/>
        </authorList>
    </citation>
    <scope>NUCLEOTIDE SEQUENCE [LARGE SCALE GENOMIC DNA]</scope>
    <source>
        <strain evidence="9 10">DSM 102983</strain>
    </source>
</reference>
<dbReference type="Gene3D" id="3.55.50.30">
    <property type="match status" value="1"/>
</dbReference>
<keyword evidence="10" id="KW-1185">Reference proteome</keyword>
<dbReference type="Gene3D" id="2.60.40.1120">
    <property type="entry name" value="Carboxypeptidase-like, regulatory domain"/>
    <property type="match status" value="1"/>
</dbReference>
<dbReference type="InterPro" id="IPR036942">
    <property type="entry name" value="Beta-barrel_TonB_sf"/>
</dbReference>
<dbReference type="Gene3D" id="2.170.130.10">
    <property type="entry name" value="TonB-dependent receptor, plug domain"/>
    <property type="match status" value="1"/>
</dbReference>
<keyword evidence="4 7" id="KW-0812">Transmembrane</keyword>
<organism evidence="9 10">
    <name type="scientific">Parabacteroides faecis</name>
    <dbReference type="NCBI Taxonomy" id="1217282"/>
    <lineage>
        <taxon>Bacteria</taxon>
        <taxon>Pseudomonadati</taxon>
        <taxon>Bacteroidota</taxon>
        <taxon>Bacteroidia</taxon>
        <taxon>Bacteroidales</taxon>
        <taxon>Tannerellaceae</taxon>
        <taxon>Parabacteroides</taxon>
    </lineage>
</organism>
<evidence type="ECO:0000256" key="5">
    <source>
        <dbReference type="ARBA" id="ARBA00023136"/>
    </source>
</evidence>
<dbReference type="InterPro" id="IPR039426">
    <property type="entry name" value="TonB-dep_rcpt-like"/>
</dbReference>